<dbReference type="Proteomes" id="UP000199012">
    <property type="component" value="Unassembled WGS sequence"/>
</dbReference>
<dbReference type="EMBL" id="FOKA01000017">
    <property type="protein sequence ID" value="SFB36255.1"/>
    <property type="molecule type" value="Genomic_DNA"/>
</dbReference>
<reference evidence="2 3" key="1">
    <citation type="submission" date="2016-10" db="EMBL/GenBank/DDBJ databases">
        <authorList>
            <person name="de Groot N.N."/>
        </authorList>
    </citation>
    <scope>NUCLEOTIDE SEQUENCE [LARGE SCALE GENOMIC DNA]</scope>
    <source>
        <strain evidence="2 3">CGMCC 4.6945</strain>
    </source>
</reference>
<evidence type="ECO:0000313" key="3">
    <source>
        <dbReference type="Proteomes" id="UP000199012"/>
    </source>
</evidence>
<dbReference type="STRING" id="988821.SAMN05421867_11761"/>
<organism evidence="2 3">
    <name type="scientific">Cellulomonas marina</name>
    <dbReference type="NCBI Taxonomy" id="988821"/>
    <lineage>
        <taxon>Bacteria</taxon>
        <taxon>Bacillati</taxon>
        <taxon>Actinomycetota</taxon>
        <taxon>Actinomycetes</taxon>
        <taxon>Micrococcales</taxon>
        <taxon>Cellulomonadaceae</taxon>
        <taxon>Cellulomonas</taxon>
    </lineage>
</organism>
<dbReference type="AlphaFoldDB" id="A0A1I1AE27"/>
<evidence type="ECO:0000256" key="1">
    <source>
        <dbReference type="SAM" id="Phobius"/>
    </source>
</evidence>
<keyword evidence="3" id="KW-1185">Reference proteome</keyword>
<sequence>MRSTRVLFVLVVTLVVSTLAAVVVLAAVRR</sequence>
<evidence type="ECO:0000313" key="2">
    <source>
        <dbReference type="EMBL" id="SFB36255.1"/>
    </source>
</evidence>
<gene>
    <name evidence="2" type="ORF">SAMN05421867_11761</name>
</gene>
<name>A0A1I1AE27_9CELL</name>
<accession>A0A1I1AE27</accession>
<keyword evidence="1" id="KW-0472">Membrane</keyword>
<keyword evidence="1" id="KW-1133">Transmembrane helix</keyword>
<proteinExistence type="predicted"/>
<feature type="transmembrane region" description="Helical" evidence="1">
    <location>
        <begin position="6"/>
        <end position="28"/>
    </location>
</feature>
<keyword evidence="1" id="KW-0812">Transmembrane</keyword>
<protein>
    <submittedName>
        <fullName evidence="2">Uncharacterized protein</fullName>
    </submittedName>
</protein>